<dbReference type="AlphaFoldDB" id="A0A4U1I400"/>
<sequence length="236" mass="26516">MKAREDISPTRQQPAQADRPGRPPARGLSSAPFMDNRPRAAAQRQLQAAINNSPRVARLREIDELARGAVAPNAPPTQLMMEEHRLEQHIVEPTEAEEEALERKYNFGDRDGKEGLERASLRNRRLYARTLDELAGHESWYDPGPDADGRPAVTSSSRLGEYNQAARQYYIGPREEGHEIWKRVQENLPNLLEKAFKKGYAVNRPDIQALLARAATEQAQLESEATGSAGRSVFQR</sequence>
<evidence type="ECO:0000313" key="3">
    <source>
        <dbReference type="Proteomes" id="UP000305539"/>
    </source>
</evidence>
<name>A0A4U1I400_9BURK</name>
<evidence type="ECO:0000256" key="1">
    <source>
        <dbReference type="SAM" id="MobiDB-lite"/>
    </source>
</evidence>
<comment type="caution">
    <text evidence="2">The sequence shown here is derived from an EMBL/GenBank/DDBJ whole genome shotgun (WGS) entry which is preliminary data.</text>
</comment>
<feature type="region of interest" description="Disordered" evidence="1">
    <location>
        <begin position="1"/>
        <end position="49"/>
    </location>
</feature>
<organism evidence="2 3">
    <name type="scientific">Trinickia terrae</name>
    <dbReference type="NCBI Taxonomy" id="2571161"/>
    <lineage>
        <taxon>Bacteria</taxon>
        <taxon>Pseudomonadati</taxon>
        <taxon>Pseudomonadota</taxon>
        <taxon>Betaproteobacteria</taxon>
        <taxon>Burkholderiales</taxon>
        <taxon>Burkholderiaceae</taxon>
        <taxon>Trinickia</taxon>
    </lineage>
</organism>
<accession>A0A4U1I400</accession>
<gene>
    <name evidence="2" type="ORF">FAZ69_17210</name>
</gene>
<feature type="compositionally biased region" description="Low complexity" evidence="1">
    <location>
        <begin position="39"/>
        <end position="49"/>
    </location>
</feature>
<protein>
    <submittedName>
        <fullName evidence="2">Uncharacterized protein</fullName>
    </submittedName>
</protein>
<keyword evidence="3" id="KW-1185">Reference proteome</keyword>
<proteinExistence type="predicted"/>
<dbReference type="EMBL" id="SWJE01000008">
    <property type="protein sequence ID" value="TKC87993.1"/>
    <property type="molecule type" value="Genomic_DNA"/>
</dbReference>
<evidence type="ECO:0000313" key="2">
    <source>
        <dbReference type="EMBL" id="TKC87993.1"/>
    </source>
</evidence>
<reference evidence="2 3" key="1">
    <citation type="submission" date="2019-04" db="EMBL/GenBank/DDBJ databases">
        <title>Trinickia sp. 7GSK02, isolated from subtropical forest soil.</title>
        <authorList>
            <person name="Gao Z.-H."/>
            <person name="Qiu L.-H."/>
        </authorList>
    </citation>
    <scope>NUCLEOTIDE SEQUENCE [LARGE SCALE GENOMIC DNA]</scope>
    <source>
        <strain evidence="2 3">7GSK02</strain>
    </source>
</reference>
<dbReference type="Proteomes" id="UP000305539">
    <property type="component" value="Unassembled WGS sequence"/>
</dbReference>
<dbReference type="RefSeq" id="WP_136896257.1">
    <property type="nucleotide sequence ID" value="NZ_SWJE01000008.1"/>
</dbReference>